<feature type="region of interest" description="Disordered" evidence="1">
    <location>
        <begin position="1"/>
        <end position="168"/>
    </location>
</feature>
<evidence type="ECO:0000313" key="3">
    <source>
        <dbReference type="Proteomes" id="UP001179952"/>
    </source>
</evidence>
<accession>A0AAV9A4B5</accession>
<reference evidence="2" key="2">
    <citation type="submission" date="2023-06" db="EMBL/GenBank/DDBJ databases">
        <authorList>
            <person name="Ma L."/>
            <person name="Liu K.-W."/>
            <person name="Li Z."/>
            <person name="Hsiao Y.-Y."/>
            <person name="Qi Y."/>
            <person name="Fu T."/>
            <person name="Tang G."/>
            <person name="Zhang D."/>
            <person name="Sun W.-H."/>
            <person name="Liu D.-K."/>
            <person name="Li Y."/>
            <person name="Chen G.-Z."/>
            <person name="Liu X.-D."/>
            <person name="Liao X.-Y."/>
            <person name="Jiang Y.-T."/>
            <person name="Yu X."/>
            <person name="Hao Y."/>
            <person name="Huang J."/>
            <person name="Zhao X.-W."/>
            <person name="Ke S."/>
            <person name="Chen Y.-Y."/>
            <person name="Wu W.-L."/>
            <person name="Hsu J.-L."/>
            <person name="Lin Y.-F."/>
            <person name="Huang M.-D."/>
            <person name="Li C.-Y."/>
            <person name="Huang L."/>
            <person name="Wang Z.-W."/>
            <person name="Zhao X."/>
            <person name="Zhong W.-Y."/>
            <person name="Peng D.-H."/>
            <person name="Ahmad S."/>
            <person name="Lan S."/>
            <person name="Zhang J.-S."/>
            <person name="Tsai W.-C."/>
            <person name="Van De Peer Y."/>
            <person name="Liu Z.-J."/>
        </authorList>
    </citation>
    <scope>NUCLEOTIDE SEQUENCE</scope>
    <source>
        <strain evidence="2">SCP</strain>
        <tissue evidence="2">Leaves</tissue>
    </source>
</reference>
<sequence>MQNIDVHFPALERRKTRARAIALRQRSQGTETSPLNPRINNPITSEESSISGQATPPTENPQLSDIANPITSEESSISGQATPPTENPQLSDIANPITSEESSISGQATPPSENPPQSDVLDLTTSSPVATPTEQPAPPPPTTPIPTSLPAPLLDQATHNPTPVAPEKSLLISTKFREKKIVMENQKAKTTNAGVGNVKRRSTLMSMR</sequence>
<dbReference type="Proteomes" id="UP001179952">
    <property type="component" value="Unassembled WGS sequence"/>
</dbReference>
<comment type="caution">
    <text evidence="2">The sequence shown here is derived from an EMBL/GenBank/DDBJ whole genome shotgun (WGS) entry which is preliminary data.</text>
</comment>
<dbReference type="EMBL" id="JAUJYN010000012">
    <property type="protein sequence ID" value="KAK1259020.1"/>
    <property type="molecule type" value="Genomic_DNA"/>
</dbReference>
<keyword evidence="3" id="KW-1185">Reference proteome</keyword>
<protein>
    <submittedName>
        <fullName evidence="2">Uncharacterized protein</fullName>
    </submittedName>
</protein>
<name>A0AAV9A4B5_ACOGR</name>
<organism evidence="2 3">
    <name type="scientific">Acorus gramineus</name>
    <name type="common">Dwarf sweet flag</name>
    <dbReference type="NCBI Taxonomy" id="55184"/>
    <lineage>
        <taxon>Eukaryota</taxon>
        <taxon>Viridiplantae</taxon>
        <taxon>Streptophyta</taxon>
        <taxon>Embryophyta</taxon>
        <taxon>Tracheophyta</taxon>
        <taxon>Spermatophyta</taxon>
        <taxon>Magnoliopsida</taxon>
        <taxon>Liliopsida</taxon>
        <taxon>Acoraceae</taxon>
        <taxon>Acorus</taxon>
    </lineage>
</organism>
<feature type="compositionally biased region" description="Polar residues" evidence="1">
    <location>
        <begin position="25"/>
        <end position="127"/>
    </location>
</feature>
<evidence type="ECO:0000313" key="2">
    <source>
        <dbReference type="EMBL" id="KAK1259020.1"/>
    </source>
</evidence>
<proteinExistence type="predicted"/>
<dbReference type="AlphaFoldDB" id="A0AAV9A4B5"/>
<feature type="compositionally biased region" description="Pro residues" evidence="1">
    <location>
        <begin position="135"/>
        <end position="149"/>
    </location>
</feature>
<gene>
    <name evidence="2" type="ORF">QJS04_geneDACA010350</name>
</gene>
<evidence type="ECO:0000256" key="1">
    <source>
        <dbReference type="SAM" id="MobiDB-lite"/>
    </source>
</evidence>
<reference evidence="2" key="1">
    <citation type="journal article" date="2023" name="Nat. Commun.">
        <title>Diploid and tetraploid genomes of Acorus and the evolution of monocots.</title>
        <authorList>
            <person name="Ma L."/>
            <person name="Liu K.W."/>
            <person name="Li Z."/>
            <person name="Hsiao Y.Y."/>
            <person name="Qi Y."/>
            <person name="Fu T."/>
            <person name="Tang G.D."/>
            <person name="Zhang D."/>
            <person name="Sun W.H."/>
            <person name="Liu D.K."/>
            <person name="Li Y."/>
            <person name="Chen G.Z."/>
            <person name="Liu X.D."/>
            <person name="Liao X.Y."/>
            <person name="Jiang Y.T."/>
            <person name="Yu X."/>
            <person name="Hao Y."/>
            <person name="Huang J."/>
            <person name="Zhao X.W."/>
            <person name="Ke S."/>
            <person name="Chen Y.Y."/>
            <person name="Wu W.L."/>
            <person name="Hsu J.L."/>
            <person name="Lin Y.F."/>
            <person name="Huang M.D."/>
            <person name="Li C.Y."/>
            <person name="Huang L."/>
            <person name="Wang Z.W."/>
            <person name="Zhao X."/>
            <person name="Zhong W.Y."/>
            <person name="Peng D.H."/>
            <person name="Ahmad S."/>
            <person name="Lan S."/>
            <person name="Zhang J.S."/>
            <person name="Tsai W.C."/>
            <person name="Van de Peer Y."/>
            <person name="Liu Z.J."/>
        </authorList>
    </citation>
    <scope>NUCLEOTIDE SEQUENCE</scope>
    <source>
        <strain evidence="2">SCP</strain>
    </source>
</reference>